<reference evidence="10 11" key="1">
    <citation type="submission" date="2016-03" db="EMBL/GenBank/DDBJ databases">
        <title>EvidentialGene: Evidence-directed Construction of Genes on Genomes.</title>
        <authorList>
            <person name="Gilbert D.G."/>
            <person name="Choi J.-H."/>
            <person name="Mockaitis K."/>
            <person name="Colbourne J."/>
            <person name="Pfrender M."/>
        </authorList>
    </citation>
    <scope>NUCLEOTIDE SEQUENCE [LARGE SCALE GENOMIC DNA]</scope>
    <source>
        <strain evidence="10 11">Xinb3</strain>
        <tissue evidence="10">Complete organism</tissue>
    </source>
</reference>
<dbReference type="GO" id="GO:0006355">
    <property type="term" value="P:regulation of DNA-templated transcription"/>
    <property type="evidence" value="ECO:0007669"/>
    <property type="project" value="TreeGrafter"/>
</dbReference>
<dbReference type="GO" id="GO:0005634">
    <property type="term" value="C:nucleus"/>
    <property type="evidence" value="ECO:0007669"/>
    <property type="project" value="TreeGrafter"/>
</dbReference>
<keyword evidence="5" id="KW-0234">DNA repair</keyword>
<evidence type="ECO:0000259" key="7">
    <source>
        <dbReference type="Pfam" id="PF09103"/>
    </source>
</evidence>
<keyword evidence="3" id="KW-0238">DNA-binding</keyword>
<feature type="region of interest" description="Disordered" evidence="6">
    <location>
        <begin position="747"/>
        <end position="779"/>
    </location>
</feature>
<organism evidence="10 11">
    <name type="scientific">Daphnia magna</name>
    <dbReference type="NCBI Taxonomy" id="35525"/>
    <lineage>
        <taxon>Eukaryota</taxon>
        <taxon>Metazoa</taxon>
        <taxon>Ecdysozoa</taxon>
        <taxon>Arthropoda</taxon>
        <taxon>Crustacea</taxon>
        <taxon>Branchiopoda</taxon>
        <taxon>Diplostraca</taxon>
        <taxon>Cladocera</taxon>
        <taxon>Anomopoda</taxon>
        <taxon>Daphniidae</taxon>
        <taxon>Daphnia</taxon>
    </lineage>
</organism>
<keyword evidence="11" id="KW-1185">Reference proteome</keyword>
<feature type="region of interest" description="Disordered" evidence="6">
    <location>
        <begin position="1541"/>
        <end position="1569"/>
    </location>
</feature>
<dbReference type="GO" id="GO:0000724">
    <property type="term" value="P:double-strand break repair via homologous recombination"/>
    <property type="evidence" value="ECO:0007669"/>
    <property type="project" value="InterPro"/>
</dbReference>
<evidence type="ECO:0000259" key="9">
    <source>
        <dbReference type="Pfam" id="PF09169"/>
    </source>
</evidence>
<dbReference type="CDD" id="cd04493">
    <property type="entry name" value="BRCA2DBD_OB1"/>
    <property type="match status" value="1"/>
</dbReference>
<feature type="compositionally biased region" description="Basic and acidic residues" evidence="6">
    <location>
        <begin position="767"/>
        <end position="779"/>
    </location>
</feature>
<evidence type="ECO:0000256" key="4">
    <source>
        <dbReference type="ARBA" id="ARBA00023172"/>
    </source>
</evidence>
<evidence type="ECO:0000313" key="10">
    <source>
        <dbReference type="EMBL" id="KZS12864.1"/>
    </source>
</evidence>
<feature type="domain" description="BRCA2 OB1" evidence="7">
    <location>
        <begin position="1030"/>
        <end position="1134"/>
    </location>
</feature>
<dbReference type="InterPro" id="IPR002093">
    <property type="entry name" value="BRCA2_repeat"/>
</dbReference>
<feature type="compositionally biased region" description="Basic and acidic residues" evidence="6">
    <location>
        <begin position="1215"/>
        <end position="1226"/>
    </location>
</feature>
<dbReference type="PROSITE" id="PS50138">
    <property type="entry name" value="BRCA2_REPEAT"/>
    <property type="match status" value="5"/>
</dbReference>
<accession>A0A164W1J3</accession>
<dbReference type="STRING" id="35525.A0A164W1J3"/>
<dbReference type="Pfam" id="PF21318">
    <property type="entry name" value="BRCA2DBD_OB2"/>
    <property type="match status" value="1"/>
</dbReference>
<evidence type="ECO:0000256" key="1">
    <source>
        <dbReference type="ARBA" id="ARBA00022737"/>
    </source>
</evidence>
<dbReference type="PANTHER" id="PTHR11289">
    <property type="entry name" value="BREAST CANCER TYPE 2 SUSCEPTIBILITY PROTEIN BRCA2"/>
    <property type="match status" value="1"/>
</dbReference>
<keyword evidence="2" id="KW-0227">DNA damage</keyword>
<dbReference type="InterPro" id="IPR036315">
    <property type="entry name" value="BRCA2_hlx_sf"/>
</dbReference>
<evidence type="ECO:0000256" key="3">
    <source>
        <dbReference type="ARBA" id="ARBA00023125"/>
    </source>
</evidence>
<dbReference type="GO" id="GO:0003677">
    <property type="term" value="F:DNA binding"/>
    <property type="evidence" value="ECO:0007669"/>
    <property type="project" value="UniProtKB-KW"/>
</dbReference>
<dbReference type="Pfam" id="PF09169">
    <property type="entry name" value="BRCA-2_helical"/>
    <property type="match status" value="1"/>
</dbReference>
<dbReference type="Pfam" id="PF00634">
    <property type="entry name" value="BRCA2"/>
    <property type="match status" value="3"/>
</dbReference>
<name>A0A164W1J3_9CRUS</name>
<evidence type="ECO:0000256" key="2">
    <source>
        <dbReference type="ARBA" id="ARBA00022763"/>
    </source>
</evidence>
<dbReference type="Pfam" id="PF09104">
    <property type="entry name" value="BRCA-2_OB3"/>
    <property type="match status" value="1"/>
</dbReference>
<evidence type="ECO:0000256" key="6">
    <source>
        <dbReference type="SAM" id="MobiDB-lite"/>
    </source>
</evidence>
<keyword evidence="1" id="KW-0677">Repeat</keyword>
<dbReference type="SUPFAM" id="SSF81872">
    <property type="entry name" value="BRCA2 helical domain"/>
    <property type="match status" value="1"/>
</dbReference>
<dbReference type="FunFam" id="2.40.50.140:FF:000406">
    <property type="entry name" value="Breast and ovarian cancer susceptibility protein 2 truncated variant"/>
    <property type="match status" value="1"/>
</dbReference>
<dbReference type="InterPro" id="IPR015525">
    <property type="entry name" value="BRCA2"/>
</dbReference>
<dbReference type="InterPro" id="IPR015187">
    <property type="entry name" value="BRCA2_OB_1"/>
</dbReference>
<proteinExistence type="predicted"/>
<feature type="region of interest" description="Disordered" evidence="6">
    <location>
        <begin position="1207"/>
        <end position="1234"/>
    </location>
</feature>
<feature type="domain" description="BRCA2 OB3" evidence="8">
    <location>
        <begin position="1342"/>
        <end position="1482"/>
    </location>
</feature>
<feature type="compositionally biased region" description="Basic residues" evidence="6">
    <location>
        <begin position="795"/>
        <end position="805"/>
    </location>
</feature>
<dbReference type="Proteomes" id="UP000076858">
    <property type="component" value="Unassembled WGS sequence"/>
</dbReference>
<dbReference type="InterPro" id="IPR015252">
    <property type="entry name" value="BRCA2_hlx"/>
</dbReference>
<feature type="domain" description="Breast cancer type 2 susceptibility protein helical" evidence="9">
    <location>
        <begin position="839"/>
        <end position="1027"/>
    </location>
</feature>
<dbReference type="EMBL" id="LRGB01001348">
    <property type="protein sequence ID" value="KZS12864.1"/>
    <property type="molecule type" value="Genomic_DNA"/>
</dbReference>
<feature type="region of interest" description="Disordered" evidence="6">
    <location>
        <begin position="794"/>
        <end position="825"/>
    </location>
</feature>
<dbReference type="PANTHER" id="PTHR11289:SF0">
    <property type="entry name" value="BREAST CANCER TYPE 2 SUSCEPTIBILITY PROTEIN"/>
    <property type="match status" value="1"/>
</dbReference>
<dbReference type="SUPFAM" id="SSF50249">
    <property type="entry name" value="Nucleic acid-binding proteins"/>
    <property type="match status" value="3"/>
</dbReference>
<dbReference type="OrthoDB" id="21095at2759"/>
<comment type="caution">
    <text evidence="10">The sequence shown here is derived from an EMBL/GenBank/DDBJ whole genome shotgun (WGS) entry which is preliminary data.</text>
</comment>
<feature type="compositionally biased region" description="Polar residues" evidence="6">
    <location>
        <begin position="806"/>
        <end position="825"/>
    </location>
</feature>
<sequence length="1569" mass="174854">MNHDNLETTPDRVATNAFRTPVNPKFPIWSPVFHATTPDLNAPASACKGTPALIESLGINQELDVSWSATMETPPNNNLSIPGIIKLDVQKMLENKSKLLQPCHLFHNEEKNSSIENDVNSSIQLTERTHSSERISNLESEKKNAYLNAEDLLKLLNKPVSKFIYPEPIYIKIVGKSQMANPIKYLKQQQSGATVAKELSPSALVEKKWQKNVKEVRKSLDFSHDSLIKGHKDISYHTSHYSNLQQKEATEPRKLSISNSEVSSPCLLGTSKRLFENNLHGPFQIETDEVETITQTNINVETIQAPSSCIRQKYCGTVAPQITSESVGFSTADWEKGTYSKIDQPRCKLEEFDREYRMSLPNRSIKTNFSISNGKEVSEQAWNCSKILHENNLDNSQVTGFNKAKAKDGLSSGEAKGPTLNNFVNETQLSVVTEYPELVGFSTAGGKKLTISETAMDQARAKLEEIANGDSNFTINPNKRENYQKLNDSCGGWVPKKVWNCDQTLLCSSNDASIPLTIGFSTANGKLLAVSEEAMKRGQSMFSEVSEATPSYAPTYSKTVGFSTASGKKVAVSEKSIAQSRSFFSEFQDCDTEPIDVPLASFSMASGKNIVVSKEAVARGQALLDDVYGTNIAEENSVDSQAQLCRVSDVIEKSTVASKQTSASSVCFKMRSRTSFKAPKKLMPALKSTFPLVENNHAIPLQVPLTVGFNTASGKDVKISESSLCRARKIFEENLLVEDIHNTIEEREHTDKLNPNSSAPCLSVKNENTDQKTKVEDKNDNDCDDYWVSSPTIGKKTKRTKKRNNITHSPQKQLSRTPISGTPSAFESSAVSAKIRALRRIARQEQMSLIQCKQSKSIKSSIKAGYLYRLKKDEIVPKKTWRELIGKCSLPEMLPPYKLLEDHGVLTSVCLVRASNASSFNFCAWDHFPIDDCLENSKGMQIGEFLVIFSDENTIGCEEIGASFLASENVDPTLISWEWIRNHYRWIVWKLASMELRMPSLFAREGLTLSNVLEQLKYRYDKEIDHCQRSSLRRIIEQDDTAAKTMILCVVEIRSPTILELTDGWYSIEAHCDSAMQQLIEKNKIFAGVKLVISGAELVSPGPSAPLEKGSDTYLKISANSTRRARWDSKLGFYSKPLPFPIALASILPDGGVISHIRVHIIRVYPVTYMEKAPDGKTIFRGERQYRRITESAAVRYERMMEKVVEDIEREEDEQERKRSRADGDRRHKKGINLTDEEKRSRILAEAQKRMQMNMKSVEGVPMLKIRVIDARATSSNSAIVSIWRPTEELQHHLREGRAYRLYNVNAAGLRFGELQLNAMKNTLWSDVKQTTDTPLLQSLARSVIPFSTANQLGFKPMFNELDIVGLVVYVGQQQSKGPFQTAILSDGTTYFGVKCWGSLEDYALADVIVVGSFLAFSNLQWRATACRTASKLQFAFIYEGTLVSSRPALKHLDTALQDLKQSVKDPNGCVTEAEGQVDVLLGNATPQQATPRYGKEASGRGGMFTPTGVVCSTNGKKNETPTSSNLTINRARLLEKYPEPPALSPWNGCASPLVRKKFKPPARKPSAT</sequence>
<evidence type="ECO:0000256" key="5">
    <source>
        <dbReference type="ARBA" id="ARBA00023204"/>
    </source>
</evidence>
<dbReference type="Gene3D" id="2.40.50.140">
    <property type="entry name" value="Nucleic acid-binding proteins"/>
    <property type="match status" value="3"/>
</dbReference>
<dbReference type="Pfam" id="PF09103">
    <property type="entry name" value="BRCA-2_OB1"/>
    <property type="match status" value="1"/>
</dbReference>
<evidence type="ECO:0000313" key="11">
    <source>
        <dbReference type="Proteomes" id="UP000076858"/>
    </source>
</evidence>
<dbReference type="InterPro" id="IPR012340">
    <property type="entry name" value="NA-bd_OB-fold"/>
</dbReference>
<gene>
    <name evidence="10" type="ORF">APZ42_022104</name>
</gene>
<keyword evidence="4" id="KW-0233">DNA recombination</keyword>
<dbReference type="InterPro" id="IPR015188">
    <property type="entry name" value="BRCA2_OB_3"/>
</dbReference>
<evidence type="ECO:0000259" key="8">
    <source>
        <dbReference type="Pfam" id="PF09104"/>
    </source>
</evidence>
<protein>
    <submittedName>
        <fullName evidence="10">Putative Breast cancer type 2 susceptibility protein</fullName>
    </submittedName>
</protein>